<dbReference type="PANTHER" id="PTHR43037">
    <property type="entry name" value="UNNAMED PRODUCT-RELATED"/>
    <property type="match status" value="1"/>
</dbReference>
<dbReference type="EMBL" id="DVLC01000041">
    <property type="protein sequence ID" value="HIT46626.1"/>
    <property type="molecule type" value="Genomic_DNA"/>
</dbReference>
<dbReference type="InterPro" id="IPR050955">
    <property type="entry name" value="Plant_Biomass_Hydrol_Est"/>
</dbReference>
<organism evidence="4 5">
    <name type="scientific">Candidatus Cryptobacteroides merdipullorum</name>
    <dbReference type="NCBI Taxonomy" id="2840771"/>
    <lineage>
        <taxon>Bacteria</taxon>
        <taxon>Pseudomonadati</taxon>
        <taxon>Bacteroidota</taxon>
        <taxon>Bacteroidia</taxon>
        <taxon>Bacteroidales</taxon>
        <taxon>Candidatus Cryptobacteroides</taxon>
    </lineage>
</organism>
<gene>
    <name evidence="4" type="ORF">IAC35_02065</name>
</gene>
<dbReference type="PANTHER" id="PTHR43037:SF1">
    <property type="entry name" value="BLL1128 PROTEIN"/>
    <property type="match status" value="1"/>
</dbReference>
<reference evidence="4" key="2">
    <citation type="journal article" date="2021" name="PeerJ">
        <title>Extensive microbial diversity within the chicken gut microbiome revealed by metagenomics and culture.</title>
        <authorList>
            <person name="Gilroy R."/>
            <person name="Ravi A."/>
            <person name="Getino M."/>
            <person name="Pursley I."/>
            <person name="Horton D.L."/>
            <person name="Alikhan N.F."/>
            <person name="Baker D."/>
            <person name="Gharbi K."/>
            <person name="Hall N."/>
            <person name="Watson M."/>
            <person name="Adriaenssens E.M."/>
            <person name="Foster-Nyarko E."/>
            <person name="Jarju S."/>
            <person name="Secka A."/>
            <person name="Antonio M."/>
            <person name="Oren A."/>
            <person name="Chaudhuri R.R."/>
            <person name="La Ragione R."/>
            <person name="Hildebrand F."/>
            <person name="Pallen M.J."/>
        </authorList>
    </citation>
    <scope>NUCLEOTIDE SEQUENCE</scope>
    <source>
        <strain evidence="4">ChiHecec2B26-709</strain>
    </source>
</reference>
<proteinExistence type="predicted"/>
<evidence type="ECO:0000256" key="2">
    <source>
        <dbReference type="SAM" id="MobiDB-lite"/>
    </source>
</evidence>
<dbReference type="InterPro" id="IPR029058">
    <property type="entry name" value="AB_hydrolase_fold"/>
</dbReference>
<dbReference type="Gene3D" id="3.40.50.1820">
    <property type="entry name" value="alpha/beta hydrolase"/>
    <property type="match status" value="1"/>
</dbReference>
<accession>A0A9D1GMK2</accession>
<dbReference type="SUPFAM" id="SSF53474">
    <property type="entry name" value="alpha/beta-Hydrolases"/>
    <property type="match status" value="1"/>
</dbReference>
<comment type="caution">
    <text evidence="4">The sequence shown here is derived from an EMBL/GenBank/DDBJ whole genome shotgun (WGS) entry which is preliminary data.</text>
</comment>
<feature type="region of interest" description="Disordered" evidence="2">
    <location>
        <begin position="24"/>
        <end position="44"/>
    </location>
</feature>
<dbReference type="Proteomes" id="UP000886881">
    <property type="component" value="Unassembled WGS sequence"/>
</dbReference>
<keyword evidence="1 3" id="KW-0732">Signal</keyword>
<evidence type="ECO:0000256" key="3">
    <source>
        <dbReference type="SAM" id="SignalP"/>
    </source>
</evidence>
<evidence type="ECO:0000313" key="5">
    <source>
        <dbReference type="Proteomes" id="UP000886881"/>
    </source>
</evidence>
<dbReference type="AlphaFoldDB" id="A0A9D1GMK2"/>
<feature type="chain" id="PRO_5039271183" evidence="3">
    <location>
        <begin position="24"/>
        <end position="473"/>
    </location>
</feature>
<feature type="compositionally biased region" description="Basic and acidic residues" evidence="2">
    <location>
        <begin position="28"/>
        <end position="42"/>
    </location>
</feature>
<sequence>MTPFRFLFSCLLGASLLLSPACSGVSGGREDGGDPGEDEKPGLENGLISEEMRQELSDYFLDVIGNGYREPDSEGAIASADIETNAEIVWEAWKTANDSFTEQKLIETAPLAEEKYGRWNLPEELEPSALMRYYYGSKGDMPEDGWPLYLYLHGSGDRETEWSNGLFLCSRFEDAPSLYFIPQIPNEGDWYRWWQQSKQFAWEKLLRLALAGGEVDPDRIYVFGISEGGYGSQRLASFYADYLAAAGPMAGGEPLKNAPAENCANLAFSLRTGANDTGFFRNELTQYTLDEFDRLESLHPGLYKHWIELIPGSGHSIDYYPTTPWLSEYTRNPWPKYFCWENFEMDGRRRAGFHNIQVLEDPAADMSQRTVYEMDIKGNTVDISVRTVSYETVESRDGIDMKFSKSYSDAVSGSFRVYLNEELVKLGEELTITVNGETAFKGVLSPDVKAMAASCALFGDPRRIFPCAVDIVL</sequence>
<feature type="signal peptide" evidence="3">
    <location>
        <begin position="1"/>
        <end position="23"/>
    </location>
</feature>
<evidence type="ECO:0000313" key="4">
    <source>
        <dbReference type="EMBL" id="HIT46626.1"/>
    </source>
</evidence>
<evidence type="ECO:0000256" key="1">
    <source>
        <dbReference type="ARBA" id="ARBA00022729"/>
    </source>
</evidence>
<protein>
    <submittedName>
        <fullName evidence="4">Uncharacterized protein</fullName>
    </submittedName>
</protein>
<name>A0A9D1GMK2_9BACT</name>
<reference evidence="4" key="1">
    <citation type="submission" date="2020-10" db="EMBL/GenBank/DDBJ databases">
        <authorList>
            <person name="Gilroy R."/>
        </authorList>
    </citation>
    <scope>NUCLEOTIDE SEQUENCE</scope>
    <source>
        <strain evidence="4">ChiHecec2B26-709</strain>
    </source>
</reference>